<accession>A0A2K1IK06</accession>
<dbReference type="Proteomes" id="UP000006727">
    <property type="component" value="Chromosome 23"/>
</dbReference>
<name>A0A2K1IK06_PHYPA</name>
<keyword evidence="3" id="KW-1185">Reference proteome</keyword>
<evidence type="ECO:0000313" key="1">
    <source>
        <dbReference type="EMBL" id="PNR29609.1"/>
    </source>
</evidence>
<organism evidence="1">
    <name type="scientific">Physcomitrium patens</name>
    <name type="common">Spreading-leaved earth moss</name>
    <name type="synonym">Physcomitrella patens</name>
    <dbReference type="NCBI Taxonomy" id="3218"/>
    <lineage>
        <taxon>Eukaryota</taxon>
        <taxon>Viridiplantae</taxon>
        <taxon>Streptophyta</taxon>
        <taxon>Embryophyta</taxon>
        <taxon>Bryophyta</taxon>
        <taxon>Bryophytina</taxon>
        <taxon>Bryopsida</taxon>
        <taxon>Funariidae</taxon>
        <taxon>Funariales</taxon>
        <taxon>Funariaceae</taxon>
        <taxon>Physcomitrium</taxon>
    </lineage>
</organism>
<dbReference type="GeneID" id="112275630"/>
<dbReference type="AlphaFoldDB" id="A0A2K1IK06"/>
<dbReference type="KEGG" id="ppp:112275630"/>
<dbReference type="RefSeq" id="XP_024361936.1">
    <property type="nucleotide sequence ID" value="XM_024506168.2"/>
</dbReference>
<dbReference type="EnsemblPlants" id="Pp3c23_19320V3.1">
    <property type="protein sequence ID" value="Pp3c23_19320V3.1"/>
    <property type="gene ID" value="Pp3c23_19320"/>
</dbReference>
<protein>
    <submittedName>
        <fullName evidence="1 2">Uncharacterized protein</fullName>
    </submittedName>
</protein>
<proteinExistence type="predicted"/>
<dbReference type="OrthoDB" id="1112931at2759"/>
<sequence length="120" mass="12498">MAGASRHMARSFASVARAGLRFNGSKTVRSGCEMGAAAREGLGVGVGAPRPAASRSFSSSGSSFMQSRTPTSFFGRLPREMACVLSLLPLHNATASSQIVSQLRSSPGALLRGLWIIDDV</sequence>
<dbReference type="EnsemblPlants" id="Pp3c23_19320V3.2">
    <property type="protein sequence ID" value="Pp3c23_19320V3.2"/>
    <property type="gene ID" value="Pp3c23_19320"/>
</dbReference>
<dbReference type="EMBL" id="ABEU02000023">
    <property type="protein sequence ID" value="PNR29609.1"/>
    <property type="molecule type" value="Genomic_DNA"/>
</dbReference>
<dbReference type="PaxDb" id="3218-PP1S49_171V6.1"/>
<evidence type="ECO:0000313" key="2">
    <source>
        <dbReference type="EnsemblPlants" id="Pp3c23_19320V3.1"/>
    </source>
</evidence>
<reference evidence="1 3" key="2">
    <citation type="journal article" date="2018" name="Plant J.">
        <title>The Physcomitrella patens chromosome-scale assembly reveals moss genome structure and evolution.</title>
        <authorList>
            <person name="Lang D."/>
            <person name="Ullrich K.K."/>
            <person name="Murat F."/>
            <person name="Fuchs J."/>
            <person name="Jenkins J."/>
            <person name="Haas F.B."/>
            <person name="Piednoel M."/>
            <person name="Gundlach H."/>
            <person name="Van Bel M."/>
            <person name="Meyberg R."/>
            <person name="Vives C."/>
            <person name="Morata J."/>
            <person name="Symeonidi A."/>
            <person name="Hiss M."/>
            <person name="Muchero W."/>
            <person name="Kamisugi Y."/>
            <person name="Saleh O."/>
            <person name="Blanc G."/>
            <person name="Decker E.L."/>
            <person name="van Gessel N."/>
            <person name="Grimwood J."/>
            <person name="Hayes R.D."/>
            <person name="Graham S.W."/>
            <person name="Gunter L.E."/>
            <person name="McDaniel S.F."/>
            <person name="Hoernstein S.N.W."/>
            <person name="Larsson A."/>
            <person name="Li F.W."/>
            <person name="Perroud P.F."/>
            <person name="Phillips J."/>
            <person name="Ranjan P."/>
            <person name="Rokshar D.S."/>
            <person name="Rothfels C.J."/>
            <person name="Schneider L."/>
            <person name="Shu S."/>
            <person name="Stevenson D.W."/>
            <person name="Thummler F."/>
            <person name="Tillich M."/>
            <person name="Villarreal Aguilar J.C."/>
            <person name="Widiez T."/>
            <person name="Wong G.K."/>
            <person name="Wymore A."/>
            <person name="Zhang Y."/>
            <person name="Zimmer A.D."/>
            <person name="Quatrano R.S."/>
            <person name="Mayer K.F.X."/>
            <person name="Goodstein D."/>
            <person name="Casacuberta J.M."/>
            <person name="Vandepoele K."/>
            <person name="Reski R."/>
            <person name="Cuming A.C."/>
            <person name="Tuskan G.A."/>
            <person name="Maumus F."/>
            <person name="Salse J."/>
            <person name="Schmutz J."/>
            <person name="Rensing S.A."/>
        </authorList>
    </citation>
    <scope>NUCLEOTIDE SEQUENCE [LARGE SCALE GENOMIC DNA]</scope>
    <source>
        <strain evidence="2 3">cv. Gransden 2004</strain>
    </source>
</reference>
<reference evidence="2" key="3">
    <citation type="submission" date="2020-12" db="UniProtKB">
        <authorList>
            <consortium name="EnsemblPlants"/>
        </authorList>
    </citation>
    <scope>IDENTIFICATION</scope>
</reference>
<reference evidence="1 3" key="1">
    <citation type="journal article" date="2008" name="Science">
        <title>The Physcomitrella genome reveals evolutionary insights into the conquest of land by plants.</title>
        <authorList>
            <person name="Rensing S."/>
            <person name="Lang D."/>
            <person name="Zimmer A."/>
            <person name="Terry A."/>
            <person name="Salamov A."/>
            <person name="Shapiro H."/>
            <person name="Nishiyama T."/>
            <person name="Perroud P.-F."/>
            <person name="Lindquist E."/>
            <person name="Kamisugi Y."/>
            <person name="Tanahashi T."/>
            <person name="Sakakibara K."/>
            <person name="Fujita T."/>
            <person name="Oishi K."/>
            <person name="Shin-I T."/>
            <person name="Kuroki Y."/>
            <person name="Toyoda A."/>
            <person name="Suzuki Y."/>
            <person name="Hashimoto A."/>
            <person name="Yamaguchi K."/>
            <person name="Sugano A."/>
            <person name="Kohara Y."/>
            <person name="Fujiyama A."/>
            <person name="Anterola A."/>
            <person name="Aoki S."/>
            <person name="Ashton N."/>
            <person name="Barbazuk W.B."/>
            <person name="Barker E."/>
            <person name="Bennetzen J."/>
            <person name="Bezanilla M."/>
            <person name="Blankenship R."/>
            <person name="Cho S.H."/>
            <person name="Dutcher S."/>
            <person name="Estelle M."/>
            <person name="Fawcett J.A."/>
            <person name="Gundlach H."/>
            <person name="Hanada K."/>
            <person name="Heyl A."/>
            <person name="Hicks K.A."/>
            <person name="Hugh J."/>
            <person name="Lohr M."/>
            <person name="Mayer K."/>
            <person name="Melkozernov A."/>
            <person name="Murata T."/>
            <person name="Nelson D."/>
            <person name="Pils B."/>
            <person name="Prigge M."/>
            <person name="Reiss B."/>
            <person name="Renner T."/>
            <person name="Rombauts S."/>
            <person name="Rushton P."/>
            <person name="Sanderfoot A."/>
            <person name="Schween G."/>
            <person name="Shiu S.-H."/>
            <person name="Stueber K."/>
            <person name="Theodoulou F.L."/>
            <person name="Tu H."/>
            <person name="Van de Peer Y."/>
            <person name="Verrier P.J."/>
            <person name="Waters E."/>
            <person name="Wood A."/>
            <person name="Yang L."/>
            <person name="Cove D."/>
            <person name="Cuming A."/>
            <person name="Hasebe M."/>
            <person name="Lucas S."/>
            <person name="Mishler D.B."/>
            <person name="Reski R."/>
            <person name="Grigoriev I."/>
            <person name="Quatrano R.S."/>
            <person name="Boore J.L."/>
        </authorList>
    </citation>
    <scope>NUCLEOTIDE SEQUENCE [LARGE SCALE GENOMIC DNA]</scope>
    <source>
        <strain evidence="2 3">cv. Gransden 2004</strain>
    </source>
</reference>
<evidence type="ECO:0000313" key="3">
    <source>
        <dbReference type="Proteomes" id="UP000006727"/>
    </source>
</evidence>
<dbReference type="Gramene" id="Pp3c23_19320V3.1">
    <property type="protein sequence ID" value="Pp3c23_19320V3.1"/>
    <property type="gene ID" value="Pp3c23_19320"/>
</dbReference>
<dbReference type="Gramene" id="Pp3c23_19320V3.2">
    <property type="protein sequence ID" value="Pp3c23_19320V3.2"/>
    <property type="gene ID" value="Pp3c23_19320"/>
</dbReference>
<gene>
    <name evidence="2" type="primary">LOC112275630</name>
    <name evidence="1" type="ORF">PHYPA_028303</name>
</gene>